<dbReference type="Gene3D" id="1.25.40.10">
    <property type="entry name" value="Tetratricopeptide repeat domain"/>
    <property type="match status" value="1"/>
</dbReference>
<dbReference type="InterPro" id="IPR011990">
    <property type="entry name" value="TPR-like_helical_dom_sf"/>
</dbReference>
<dbReference type="Proteomes" id="UP001412239">
    <property type="component" value="Unassembled WGS sequence"/>
</dbReference>
<dbReference type="AlphaFoldDB" id="A0A292Q0Q9"/>
<proteinExistence type="predicted"/>
<evidence type="ECO:0000313" key="1">
    <source>
        <dbReference type="EMBL" id="CUS13422.1"/>
    </source>
</evidence>
<name>A0A292Q0Q9_9PEZI</name>
<evidence type="ECO:0000313" key="2">
    <source>
        <dbReference type="Proteomes" id="UP001412239"/>
    </source>
</evidence>
<sequence length="175" mass="20172">MERALGPTHRGVLPAISDLALVLEGQGKYAEREKLLQRKLAIHEGGSAIENAEVCETLERLTFFDEKQVRCSQAAEGSERANNGFSETPSEQELTTLECIRRLKLLREQQLRSERTSQGQVDVEQDANIVNHRRSHGVRPFSWLNRERWFPRNRRNGRVRDRDSARPDSHRNGMK</sequence>
<accession>A0A292Q0Q9</accession>
<dbReference type="EMBL" id="LN890973">
    <property type="protein sequence ID" value="CUS13422.1"/>
    <property type="molecule type" value="Genomic_DNA"/>
</dbReference>
<reference evidence="1" key="1">
    <citation type="submission" date="2015-10" db="EMBL/GenBank/DDBJ databases">
        <authorList>
            <person name="Regsiter A."/>
            <person name="william w."/>
        </authorList>
    </citation>
    <scope>NUCLEOTIDE SEQUENCE</scope>
    <source>
        <strain evidence="1">Montdore</strain>
    </source>
</reference>
<keyword evidence="2" id="KW-1185">Reference proteome</keyword>
<protein>
    <submittedName>
        <fullName evidence="1">Uncharacterized protein</fullName>
    </submittedName>
</protein>
<gene>
    <name evidence="1" type="ORF">GSTUAT00002521001</name>
</gene>
<organism evidence="1 2">
    <name type="scientific">Tuber aestivum</name>
    <name type="common">summer truffle</name>
    <dbReference type="NCBI Taxonomy" id="59557"/>
    <lineage>
        <taxon>Eukaryota</taxon>
        <taxon>Fungi</taxon>
        <taxon>Dikarya</taxon>
        <taxon>Ascomycota</taxon>
        <taxon>Pezizomycotina</taxon>
        <taxon>Pezizomycetes</taxon>
        <taxon>Pezizales</taxon>
        <taxon>Tuberaceae</taxon>
        <taxon>Tuber</taxon>
    </lineage>
</organism>